<accession>A0ABM8NSF1</accession>
<feature type="domain" description="Bacterial virulence" evidence="2">
    <location>
        <begin position="66"/>
        <end position="103"/>
    </location>
</feature>
<evidence type="ECO:0000256" key="1">
    <source>
        <dbReference type="SAM" id="SignalP"/>
    </source>
</evidence>
<sequence>MTFRILKLPRIAGTAAGAAVLAFFAAHANAASMPASTPASAATMHVSGGRYGEVAVTKPNGAMRGFTVLFSADTHWSAADQTRADALAQHGALVVGVDTERYAQNLAAVKNETCHKLYSDAEALSHQLERQQGASEYYAPIAIGSGEGALIAQRMLSQAPANTMAGAVSLDPDAKLDARFSPCPADPTLSRGNGLPGFFEQGVTTKDARATNSGAPRAFAPSVADADKIVALTSNHLRVATESEEDVSDLPLVELPAAHPTDMLAVVISGDGGWRDLDKTIAEALQKQGISVIGWDALRYFWSEKTPAQTSHDLARVLKTYGSRWHAQHIALVGYSFGADVMPFAYNRLPDALRAKVSYMSLLGFAPDADFQVRVTGWLGMPASDTALQVRPELAKVPPSIVQCVYGAGEKDTLCPALVNTGIDVVKTGGDHHFDGDYNALAGKIIAGWKKEIAARG</sequence>
<proteinExistence type="predicted"/>
<evidence type="ECO:0000313" key="4">
    <source>
        <dbReference type="Proteomes" id="UP000656319"/>
    </source>
</evidence>
<dbReference type="Proteomes" id="UP000656319">
    <property type="component" value="Unassembled WGS sequence"/>
</dbReference>
<dbReference type="InterPro" id="IPR010333">
    <property type="entry name" value="VirJ"/>
</dbReference>
<feature type="chain" id="PRO_5045946818" description="Bacterial virulence domain-containing protein" evidence="1">
    <location>
        <begin position="31"/>
        <end position="457"/>
    </location>
</feature>
<dbReference type="SUPFAM" id="SSF53474">
    <property type="entry name" value="alpha/beta-Hydrolases"/>
    <property type="match status" value="2"/>
</dbReference>
<feature type="signal peptide" evidence="1">
    <location>
        <begin position="1"/>
        <end position="30"/>
    </location>
</feature>
<keyword evidence="4" id="KW-1185">Reference proteome</keyword>
<reference evidence="3 4" key="1">
    <citation type="submission" date="2020-10" db="EMBL/GenBank/DDBJ databases">
        <authorList>
            <person name="Peeters C."/>
        </authorList>
    </citation>
    <scope>NUCLEOTIDE SEQUENCE [LARGE SCALE GENOMIC DNA]</scope>
    <source>
        <strain evidence="3 4">LMG 27952</strain>
    </source>
</reference>
<dbReference type="InterPro" id="IPR011225">
    <property type="entry name" value="IV_sec_VirJ"/>
</dbReference>
<dbReference type="Pfam" id="PF06057">
    <property type="entry name" value="VirJ"/>
    <property type="match status" value="2"/>
</dbReference>
<evidence type="ECO:0000259" key="2">
    <source>
        <dbReference type="Pfam" id="PF06057"/>
    </source>
</evidence>
<dbReference type="InterPro" id="IPR029058">
    <property type="entry name" value="AB_hydrolase_fold"/>
</dbReference>
<feature type="domain" description="Bacterial virulence" evidence="2">
    <location>
        <begin position="262"/>
        <end position="451"/>
    </location>
</feature>
<dbReference type="Gene3D" id="3.40.50.1820">
    <property type="entry name" value="alpha/beta hydrolase"/>
    <property type="match status" value="2"/>
</dbReference>
<name>A0ABM8NSF1_9BURK</name>
<gene>
    <name evidence="3" type="ORF">LMG27952_03677</name>
</gene>
<dbReference type="PIRSF" id="PIRSF029063">
    <property type="entry name" value="IV_sec_VirJ"/>
    <property type="match status" value="1"/>
</dbReference>
<organism evidence="3 4">
    <name type="scientific">Paraburkholderia hiiakae</name>
    <dbReference type="NCBI Taxonomy" id="1081782"/>
    <lineage>
        <taxon>Bacteria</taxon>
        <taxon>Pseudomonadati</taxon>
        <taxon>Pseudomonadota</taxon>
        <taxon>Betaproteobacteria</taxon>
        <taxon>Burkholderiales</taxon>
        <taxon>Burkholderiaceae</taxon>
        <taxon>Paraburkholderia</taxon>
    </lineage>
</organism>
<dbReference type="EMBL" id="CAJHCQ010000009">
    <property type="protein sequence ID" value="CAD6541000.1"/>
    <property type="molecule type" value="Genomic_DNA"/>
</dbReference>
<protein>
    <recommendedName>
        <fullName evidence="2">Bacterial virulence domain-containing protein</fullName>
    </recommendedName>
</protein>
<keyword evidence="1" id="KW-0732">Signal</keyword>
<evidence type="ECO:0000313" key="3">
    <source>
        <dbReference type="EMBL" id="CAD6541000.1"/>
    </source>
</evidence>
<comment type="caution">
    <text evidence="3">The sequence shown here is derived from an EMBL/GenBank/DDBJ whole genome shotgun (WGS) entry which is preliminary data.</text>
</comment>